<dbReference type="PANTHER" id="PTHR30203:SF32">
    <property type="entry name" value="CATION EFFLUX SYSTEM PROTEIN CUSC"/>
    <property type="match status" value="1"/>
</dbReference>
<name>A0A3N4W1S3_9PAST</name>
<keyword evidence="2 3" id="KW-0449">Lipoprotein</keyword>
<feature type="chain" id="PRO_5017846708" evidence="2">
    <location>
        <begin position="21"/>
        <end position="464"/>
    </location>
</feature>
<dbReference type="EMBL" id="RKQP01000001">
    <property type="protein sequence ID" value="RPE86299.1"/>
    <property type="molecule type" value="Genomic_DNA"/>
</dbReference>
<dbReference type="Gene3D" id="1.20.1600.10">
    <property type="entry name" value="Outer membrane efflux proteins (OEP)"/>
    <property type="match status" value="1"/>
</dbReference>
<dbReference type="PROSITE" id="PS51257">
    <property type="entry name" value="PROKAR_LIPOPROTEIN"/>
    <property type="match status" value="1"/>
</dbReference>
<dbReference type="Pfam" id="PF02321">
    <property type="entry name" value="OEP"/>
    <property type="match status" value="2"/>
</dbReference>
<dbReference type="RefSeq" id="WP_124210840.1">
    <property type="nucleotide sequence ID" value="NZ_CP016615.1"/>
</dbReference>
<organism evidence="3 4">
    <name type="scientific">Vespertiliibacter pulmonis</name>
    <dbReference type="NCBI Taxonomy" id="1443036"/>
    <lineage>
        <taxon>Bacteria</taxon>
        <taxon>Pseudomonadati</taxon>
        <taxon>Pseudomonadota</taxon>
        <taxon>Gammaproteobacteria</taxon>
        <taxon>Pasteurellales</taxon>
        <taxon>Pasteurellaceae</taxon>
        <taxon>Vespertiliibacter</taxon>
    </lineage>
</organism>
<keyword evidence="4" id="KW-1185">Reference proteome</keyword>
<protein>
    <submittedName>
        <fullName evidence="3">NodT family efflux transporter outer membrane factor (OMF) lipoprotein</fullName>
    </submittedName>
</protein>
<accession>A0A3N4W1S3</accession>
<dbReference type="Gene3D" id="2.20.200.10">
    <property type="entry name" value="Outer membrane efflux proteins (OEP)"/>
    <property type="match status" value="1"/>
</dbReference>
<dbReference type="GO" id="GO:0015562">
    <property type="term" value="F:efflux transmembrane transporter activity"/>
    <property type="evidence" value="ECO:0007669"/>
    <property type="project" value="InterPro"/>
</dbReference>
<proteinExistence type="inferred from homology"/>
<dbReference type="SUPFAM" id="SSF56954">
    <property type="entry name" value="Outer membrane efflux proteins (OEP)"/>
    <property type="match status" value="1"/>
</dbReference>
<evidence type="ECO:0000256" key="2">
    <source>
        <dbReference type="RuleBase" id="RU362097"/>
    </source>
</evidence>
<comment type="similarity">
    <text evidence="1 2">Belongs to the outer membrane factor (OMF) (TC 1.B.17) family.</text>
</comment>
<dbReference type="InterPro" id="IPR003423">
    <property type="entry name" value="OMP_efflux"/>
</dbReference>
<gene>
    <name evidence="3" type="ORF">EDC46_0695</name>
</gene>
<dbReference type="PANTHER" id="PTHR30203">
    <property type="entry name" value="OUTER MEMBRANE CATION EFFLUX PROTEIN"/>
    <property type="match status" value="1"/>
</dbReference>
<dbReference type="GO" id="GO:0016020">
    <property type="term" value="C:membrane"/>
    <property type="evidence" value="ECO:0007669"/>
    <property type="project" value="InterPro"/>
</dbReference>
<dbReference type="Proteomes" id="UP000281691">
    <property type="component" value="Unassembled WGS sequence"/>
</dbReference>
<keyword evidence="2" id="KW-0732">Signal</keyword>
<dbReference type="NCBIfam" id="NF047721">
    <property type="entry name" value="ToxDrgExpTdeA"/>
    <property type="match status" value="1"/>
</dbReference>
<reference evidence="3 4" key="1">
    <citation type="submission" date="2018-11" db="EMBL/GenBank/DDBJ databases">
        <title>Genomic Encyclopedia of Type Strains, Phase IV (KMG-IV): sequencing the most valuable type-strain genomes for metagenomic binning, comparative biology and taxonomic classification.</title>
        <authorList>
            <person name="Goeker M."/>
        </authorList>
    </citation>
    <scope>NUCLEOTIDE SEQUENCE [LARGE SCALE GENOMIC DNA]</scope>
    <source>
        <strain evidence="3 4">DSM 27238</strain>
    </source>
</reference>
<evidence type="ECO:0000313" key="4">
    <source>
        <dbReference type="Proteomes" id="UP000281691"/>
    </source>
</evidence>
<feature type="signal peptide" evidence="2">
    <location>
        <begin position="1"/>
        <end position="20"/>
    </location>
</feature>
<dbReference type="AlphaFoldDB" id="A0A3N4W1S3"/>
<evidence type="ECO:0000313" key="3">
    <source>
        <dbReference type="EMBL" id="RPE86299.1"/>
    </source>
</evidence>
<dbReference type="OrthoDB" id="9770517at2"/>
<keyword evidence="2" id="KW-0472">Membrane</keyword>
<sequence length="464" mass="51564">MKITKFVLTAIATVTLSACATKMSQDGSLQQAKEEFQNYQTITQQYHINDRWWLGYNDPELNRLIEMALNNNVNLAKAAIAVNLALYQANLISADLIPTFSGSGQSSVSKGVGSASTNVVSTGVSKTNNQLGFNLSYTLDLWGRLHDASSAAEWEKKATEEDLQAARLSLINGIVSSYYNLAYFNDAIRVTQQTIKGYEEINRILTNKFKVGLIDSLGVDQSAQSILAAKNTLIQLQTGKKTAEQTLRNLVNLKPNEPLTVKSPTLSKVSLQGVNVNVPVSVIANRPDLIASLNRLQSSFKTLTAMEKSWFPTMTLGGGLASAAVKAGDVLDNPVASGMLSFNLPFLDWNRVENNIKISEEKYKLAKLNYEQKITSALNEIDTYYYAYQQSGRQYANLQKKYQSDKQISNYYRNRYDQGVAEMREWLNALNTERSSQLALLEAKFTRVKNEVAVYQAMAGKFSQ</sequence>
<evidence type="ECO:0000256" key="1">
    <source>
        <dbReference type="ARBA" id="ARBA00007613"/>
    </source>
</evidence>
<dbReference type="NCBIfam" id="TIGR01845">
    <property type="entry name" value="outer_NodT"/>
    <property type="match status" value="1"/>
</dbReference>
<comment type="caution">
    <text evidence="3">The sequence shown here is derived from an EMBL/GenBank/DDBJ whole genome shotgun (WGS) entry which is preliminary data.</text>
</comment>
<keyword evidence="2" id="KW-0812">Transmembrane</keyword>
<dbReference type="InterPro" id="IPR010131">
    <property type="entry name" value="MdtP/NodT-like"/>
</dbReference>